<proteinExistence type="predicted"/>
<dbReference type="AlphaFoldDB" id="A0A9N9NFA0"/>
<dbReference type="EMBL" id="CAJVPQ010012590">
    <property type="protein sequence ID" value="CAG8732281.1"/>
    <property type="molecule type" value="Genomic_DNA"/>
</dbReference>
<organism evidence="1 2">
    <name type="scientific">Funneliformis caledonium</name>
    <dbReference type="NCBI Taxonomy" id="1117310"/>
    <lineage>
        <taxon>Eukaryota</taxon>
        <taxon>Fungi</taxon>
        <taxon>Fungi incertae sedis</taxon>
        <taxon>Mucoromycota</taxon>
        <taxon>Glomeromycotina</taxon>
        <taxon>Glomeromycetes</taxon>
        <taxon>Glomerales</taxon>
        <taxon>Glomeraceae</taxon>
        <taxon>Funneliformis</taxon>
    </lineage>
</organism>
<name>A0A9N9NFA0_9GLOM</name>
<reference evidence="1" key="1">
    <citation type="submission" date="2021-06" db="EMBL/GenBank/DDBJ databases">
        <authorList>
            <person name="Kallberg Y."/>
            <person name="Tangrot J."/>
            <person name="Rosling A."/>
        </authorList>
    </citation>
    <scope>NUCLEOTIDE SEQUENCE</scope>
    <source>
        <strain evidence="1">UK204</strain>
    </source>
</reference>
<evidence type="ECO:0000313" key="2">
    <source>
        <dbReference type="Proteomes" id="UP000789570"/>
    </source>
</evidence>
<sequence length="47" mass="5380">NLEGIPSHFNFAYIMGVALLQQKHHHVIEETIAKYSGDYDIYLVCSN</sequence>
<dbReference type="Proteomes" id="UP000789570">
    <property type="component" value="Unassembled WGS sequence"/>
</dbReference>
<feature type="non-terminal residue" evidence="1">
    <location>
        <position position="1"/>
    </location>
</feature>
<comment type="caution">
    <text evidence="1">The sequence shown here is derived from an EMBL/GenBank/DDBJ whole genome shotgun (WGS) entry which is preliminary data.</text>
</comment>
<accession>A0A9N9NFA0</accession>
<gene>
    <name evidence="1" type="ORF">FCALED_LOCUS15061</name>
</gene>
<evidence type="ECO:0000313" key="1">
    <source>
        <dbReference type="EMBL" id="CAG8732281.1"/>
    </source>
</evidence>
<keyword evidence="2" id="KW-1185">Reference proteome</keyword>
<protein>
    <submittedName>
        <fullName evidence="1">7186_t:CDS:1</fullName>
    </submittedName>
</protein>